<name>A0AB35IRY8_9FIRM</name>
<dbReference type="AlphaFoldDB" id="A0AB35IRY8"/>
<gene>
    <name evidence="1" type="ORF">PM738_19545</name>
</gene>
<protein>
    <submittedName>
        <fullName evidence="1">Uncharacterized protein</fullName>
    </submittedName>
</protein>
<organism evidence="1 2">
    <name type="scientific">Thomasclavelia ramosa</name>
    <dbReference type="NCBI Taxonomy" id="1547"/>
    <lineage>
        <taxon>Bacteria</taxon>
        <taxon>Bacillati</taxon>
        <taxon>Bacillota</taxon>
        <taxon>Erysipelotrichia</taxon>
        <taxon>Erysipelotrichales</taxon>
        <taxon>Coprobacillaceae</taxon>
        <taxon>Thomasclavelia</taxon>
    </lineage>
</organism>
<evidence type="ECO:0000313" key="2">
    <source>
        <dbReference type="Proteomes" id="UP001211987"/>
    </source>
</evidence>
<comment type="caution">
    <text evidence="1">The sequence shown here is derived from an EMBL/GenBank/DDBJ whole genome shotgun (WGS) entry which is preliminary data.</text>
</comment>
<evidence type="ECO:0000313" key="1">
    <source>
        <dbReference type="EMBL" id="MDB7085975.1"/>
    </source>
</evidence>
<sequence length="127" mass="15164">MDSLWNFESAETNGEYQMPKHNSENFIDVDFTRELLFIDIKDSQRGIEDLTYSGVELEEIKNDFIRNFDLDFDFQKIIRICFDFDNNLILIKTNDLKEYTIYSLNLWDKKDDILKTLRLESVSTSQL</sequence>
<dbReference type="RefSeq" id="WP_272019388.1">
    <property type="nucleotide sequence ID" value="NZ_JAQLKE010000069.1"/>
</dbReference>
<proteinExistence type="predicted"/>
<accession>A0AB35IRY8</accession>
<dbReference type="EMBL" id="JAQLKE010000069">
    <property type="protein sequence ID" value="MDB7085975.1"/>
    <property type="molecule type" value="Genomic_DNA"/>
</dbReference>
<dbReference type="Proteomes" id="UP001211987">
    <property type="component" value="Unassembled WGS sequence"/>
</dbReference>
<reference evidence="1" key="1">
    <citation type="submission" date="2023-01" db="EMBL/GenBank/DDBJ databases">
        <title>Human gut microbiome strain richness.</title>
        <authorList>
            <person name="Chen-Liaw A."/>
        </authorList>
    </citation>
    <scope>NUCLEOTIDE SEQUENCE</scope>
    <source>
        <strain evidence="1">1001217st2_G6_1001217B_191108</strain>
    </source>
</reference>